<protein>
    <submittedName>
        <fullName evidence="1">Uncharacterized protein</fullName>
    </submittedName>
</protein>
<name>A0A7W7JY81_9SPHN</name>
<gene>
    <name evidence="1" type="ORF">HNP52_000617</name>
</gene>
<accession>A0A7W7JY81</accession>
<comment type="caution">
    <text evidence="1">The sequence shown here is derived from an EMBL/GenBank/DDBJ whole genome shotgun (WGS) entry which is preliminary data.</text>
</comment>
<keyword evidence="2" id="KW-1185">Reference proteome</keyword>
<organism evidence="1 2">
    <name type="scientific">Sphingomonas kyeonggiensis</name>
    <dbReference type="NCBI Taxonomy" id="1268553"/>
    <lineage>
        <taxon>Bacteria</taxon>
        <taxon>Pseudomonadati</taxon>
        <taxon>Pseudomonadota</taxon>
        <taxon>Alphaproteobacteria</taxon>
        <taxon>Sphingomonadales</taxon>
        <taxon>Sphingomonadaceae</taxon>
        <taxon>Sphingomonas</taxon>
    </lineage>
</organism>
<dbReference type="EMBL" id="JACHLN010000001">
    <property type="protein sequence ID" value="MBB4837566.1"/>
    <property type="molecule type" value="Genomic_DNA"/>
</dbReference>
<evidence type="ECO:0000313" key="1">
    <source>
        <dbReference type="EMBL" id="MBB4837566.1"/>
    </source>
</evidence>
<dbReference type="RefSeq" id="WP_184162329.1">
    <property type="nucleotide sequence ID" value="NZ_JACHLN010000001.1"/>
</dbReference>
<proteinExistence type="predicted"/>
<sequence>MNIPVQSVAGPGGGDEIADLAGHYLLLPEAEGLARIDTEIAAATDESRWDDLSKWHRVRFRLIRLHQLAVRDSR</sequence>
<dbReference type="Proteomes" id="UP000575241">
    <property type="component" value="Unassembled WGS sequence"/>
</dbReference>
<reference evidence="1 2" key="1">
    <citation type="submission" date="2020-08" db="EMBL/GenBank/DDBJ databases">
        <title>Functional genomics of gut bacteria from endangered species of beetles.</title>
        <authorList>
            <person name="Carlos-Shanley C."/>
        </authorList>
    </citation>
    <scope>NUCLEOTIDE SEQUENCE [LARGE SCALE GENOMIC DNA]</scope>
    <source>
        <strain evidence="1 2">S00224</strain>
    </source>
</reference>
<evidence type="ECO:0000313" key="2">
    <source>
        <dbReference type="Proteomes" id="UP000575241"/>
    </source>
</evidence>
<dbReference type="AlphaFoldDB" id="A0A7W7JY81"/>